<dbReference type="InterPro" id="IPR001005">
    <property type="entry name" value="SANT/Myb"/>
</dbReference>
<evidence type="ECO:0000256" key="1">
    <source>
        <dbReference type="SAM" id="MobiDB-lite"/>
    </source>
</evidence>
<feature type="domain" description="Myb-like" evidence="2">
    <location>
        <begin position="476"/>
        <end position="543"/>
    </location>
</feature>
<feature type="compositionally biased region" description="Basic and acidic residues" evidence="1">
    <location>
        <begin position="296"/>
        <end position="312"/>
    </location>
</feature>
<feature type="domain" description="HTH myb-type" evidence="3">
    <location>
        <begin position="427"/>
        <end position="478"/>
    </location>
</feature>
<dbReference type="PANTHER" id="PTHR47430">
    <property type="entry name" value="GB|AAC33480.1"/>
    <property type="match status" value="1"/>
</dbReference>
<feature type="compositionally biased region" description="Basic and acidic residues" evidence="1">
    <location>
        <begin position="123"/>
        <end position="136"/>
    </location>
</feature>
<evidence type="ECO:0000259" key="2">
    <source>
        <dbReference type="PROSITE" id="PS50090"/>
    </source>
</evidence>
<feature type="domain" description="Myb-like" evidence="2">
    <location>
        <begin position="425"/>
        <end position="474"/>
    </location>
</feature>
<dbReference type="EMBL" id="JBHFFA010000002">
    <property type="protein sequence ID" value="KAL2642216.1"/>
    <property type="molecule type" value="Genomic_DNA"/>
</dbReference>
<name>A0ABD1Z367_9MARC</name>
<protein>
    <submittedName>
        <fullName evidence="4">Uncharacterized protein</fullName>
    </submittedName>
</protein>
<dbReference type="PANTHER" id="PTHR47430:SF4">
    <property type="entry name" value="GB|AAC33480.1"/>
    <property type="match status" value="1"/>
</dbReference>
<dbReference type="SMART" id="SM00717">
    <property type="entry name" value="SANT"/>
    <property type="match status" value="3"/>
</dbReference>
<evidence type="ECO:0000313" key="5">
    <source>
        <dbReference type="Proteomes" id="UP001605036"/>
    </source>
</evidence>
<feature type="compositionally biased region" description="Basic residues" evidence="1">
    <location>
        <begin position="103"/>
        <end position="112"/>
    </location>
</feature>
<evidence type="ECO:0000259" key="3">
    <source>
        <dbReference type="PROSITE" id="PS51294"/>
    </source>
</evidence>
<feature type="compositionally biased region" description="Basic and acidic residues" evidence="1">
    <location>
        <begin position="154"/>
        <end position="164"/>
    </location>
</feature>
<comment type="caution">
    <text evidence="4">The sequence shown here is derived from an EMBL/GenBank/DDBJ whole genome shotgun (WGS) entry which is preliminary data.</text>
</comment>
<evidence type="ECO:0000313" key="4">
    <source>
        <dbReference type="EMBL" id="KAL2642216.1"/>
    </source>
</evidence>
<feature type="domain" description="Myb-like" evidence="2">
    <location>
        <begin position="545"/>
        <end position="598"/>
    </location>
</feature>
<dbReference type="InterPro" id="IPR009057">
    <property type="entry name" value="Homeodomain-like_sf"/>
</dbReference>
<gene>
    <name evidence="4" type="ORF">R1flu_009803</name>
</gene>
<dbReference type="Proteomes" id="UP001605036">
    <property type="component" value="Unassembled WGS sequence"/>
</dbReference>
<proteinExistence type="predicted"/>
<dbReference type="Pfam" id="PF13921">
    <property type="entry name" value="Myb_DNA-bind_6"/>
    <property type="match status" value="1"/>
</dbReference>
<dbReference type="PROSITE" id="PS50090">
    <property type="entry name" value="MYB_LIKE"/>
    <property type="match status" value="3"/>
</dbReference>
<reference evidence="4 5" key="1">
    <citation type="submission" date="2024-09" db="EMBL/GenBank/DDBJ databases">
        <title>Chromosome-scale assembly of Riccia fluitans.</title>
        <authorList>
            <person name="Paukszto L."/>
            <person name="Sawicki J."/>
            <person name="Karawczyk K."/>
            <person name="Piernik-Szablinska J."/>
            <person name="Szczecinska M."/>
            <person name="Mazdziarz M."/>
        </authorList>
    </citation>
    <scope>NUCLEOTIDE SEQUENCE [LARGE SCALE GENOMIC DNA]</scope>
    <source>
        <strain evidence="4">Rf_01</strain>
        <tissue evidence="4">Aerial parts of the thallus</tissue>
    </source>
</reference>
<organism evidence="4 5">
    <name type="scientific">Riccia fluitans</name>
    <dbReference type="NCBI Taxonomy" id="41844"/>
    <lineage>
        <taxon>Eukaryota</taxon>
        <taxon>Viridiplantae</taxon>
        <taxon>Streptophyta</taxon>
        <taxon>Embryophyta</taxon>
        <taxon>Marchantiophyta</taxon>
        <taxon>Marchantiopsida</taxon>
        <taxon>Marchantiidae</taxon>
        <taxon>Marchantiales</taxon>
        <taxon>Ricciaceae</taxon>
        <taxon>Riccia</taxon>
    </lineage>
</organism>
<feature type="region of interest" description="Disordered" evidence="1">
    <location>
        <begin position="1"/>
        <end position="333"/>
    </location>
</feature>
<dbReference type="SUPFAM" id="SSF46689">
    <property type="entry name" value="Homeodomain-like"/>
    <property type="match status" value="1"/>
</dbReference>
<dbReference type="PROSITE" id="PS51294">
    <property type="entry name" value="HTH_MYB"/>
    <property type="match status" value="1"/>
</dbReference>
<dbReference type="InterPro" id="IPR017930">
    <property type="entry name" value="Myb_dom"/>
</dbReference>
<keyword evidence="5" id="KW-1185">Reference proteome</keyword>
<dbReference type="Gene3D" id="1.10.10.60">
    <property type="entry name" value="Homeodomain-like"/>
    <property type="match status" value="1"/>
</dbReference>
<dbReference type="AlphaFoldDB" id="A0ABD1Z367"/>
<feature type="compositionally biased region" description="Basic and acidic residues" evidence="1">
    <location>
        <begin position="269"/>
        <end position="278"/>
    </location>
</feature>
<accession>A0ABD1Z367</accession>
<sequence>MGSTKKKKSKAPEDTVGGGCDSKMVADKGPLLKLGSVVESQPKKLKKRKRSEDSETIGQNELESMTGILEETDKSHEDTETENNAPDGVRTKGNLVSDSTVPVKKKKSKKHRRDPEASYQNLHSKDSEGEELREQEVSGTGDGEIASSRKNKKGEKSRNNKEVILEGPSDSSNIGRSEAGDEAFTKVEADVLDTSPTRKKKRKKGYRETEEVGYLGGRINSNGSRVPEDAIDANSRNGLEESSVRKKKAKKSRREEGVGEKGYLTTSGKENKGRKDGDVVQSDKGSGKKAAKKTVRFKEPATHWREEYKNDDQKEDEENMSLSGPEDQDLLGVHDEEVDYTQDRGWEKDKERKDFKYGFYTKEEDAKVKAAVYAYIKGKNWGEDEGVEKLFSCRVNSETKGAWVEIAKCLPRPVKQIYARAHILFSDLKTGTWSEEELEKLKEVQALHGRDWKTIEKIMGRSGQICRDKWRVLRLEPILKKGKWNGEEFDRLCKYVRWSLKIKEKLGRQRGHRILRDDINWEPISEKMGRASMSCAKIWYERLASSLVADGSWANGDDRRLLRSLMETGASSEEAVDWDELLDDRDGLTCERRWYQMIRLLAEPHAPFEDKLEQIVRRYAPDLIGIEEDFGMD</sequence>